<evidence type="ECO:0000313" key="5">
    <source>
        <dbReference type="EMBL" id="PRP97690.1"/>
    </source>
</evidence>
<gene>
    <name evidence="5" type="ORF">ENSA5_31970</name>
</gene>
<evidence type="ECO:0000256" key="1">
    <source>
        <dbReference type="SAM" id="MobiDB-lite"/>
    </source>
</evidence>
<reference evidence="5 6" key="1">
    <citation type="submission" date="2018-03" db="EMBL/GenBank/DDBJ databases">
        <title>Draft Genome Sequences of the Obligatory Marine Myxobacteria Enhygromyxa salina SWB005.</title>
        <authorList>
            <person name="Poehlein A."/>
            <person name="Moghaddam J.A."/>
            <person name="Harms H."/>
            <person name="Alanjari M."/>
            <person name="Koenig G.M."/>
            <person name="Daniel R."/>
            <person name="Schaeberle T.F."/>
        </authorList>
    </citation>
    <scope>NUCLEOTIDE SEQUENCE [LARGE SCALE GENOMIC DNA]</scope>
    <source>
        <strain evidence="5 6">SWB005</strain>
    </source>
</reference>
<dbReference type="CDD" id="cd00198">
    <property type="entry name" value="vWFA"/>
    <property type="match status" value="1"/>
</dbReference>
<feature type="region of interest" description="Disordered" evidence="1">
    <location>
        <begin position="950"/>
        <end position="983"/>
    </location>
</feature>
<dbReference type="PANTHER" id="PTHR45737">
    <property type="entry name" value="VON WILLEBRAND FACTOR A DOMAIN-CONTAINING PROTEIN 5A"/>
    <property type="match status" value="1"/>
</dbReference>
<dbReference type="InterPro" id="IPR011990">
    <property type="entry name" value="TPR-like_helical_dom_sf"/>
</dbReference>
<dbReference type="SMART" id="SM00327">
    <property type="entry name" value="VWA"/>
    <property type="match status" value="1"/>
</dbReference>
<dbReference type="OrthoDB" id="9784383at2"/>
<keyword evidence="2" id="KW-1133">Transmembrane helix</keyword>
<feature type="region of interest" description="Disordered" evidence="1">
    <location>
        <begin position="48"/>
        <end position="71"/>
    </location>
</feature>
<evidence type="ECO:0000259" key="3">
    <source>
        <dbReference type="PROSITE" id="PS50234"/>
    </source>
</evidence>
<dbReference type="PANTHER" id="PTHR45737:SF6">
    <property type="entry name" value="VON WILLEBRAND FACTOR A DOMAIN-CONTAINING PROTEIN 5A"/>
    <property type="match status" value="1"/>
</dbReference>
<dbReference type="Pfam" id="PF00092">
    <property type="entry name" value="VWA"/>
    <property type="match status" value="1"/>
</dbReference>
<dbReference type="PROSITE" id="PS51468">
    <property type="entry name" value="VIT"/>
    <property type="match status" value="1"/>
</dbReference>
<feature type="domain" description="VWFA" evidence="3">
    <location>
        <begin position="519"/>
        <end position="710"/>
    </location>
</feature>
<evidence type="ECO:0000256" key="2">
    <source>
        <dbReference type="SAM" id="Phobius"/>
    </source>
</evidence>
<proteinExistence type="predicted"/>
<dbReference type="SUPFAM" id="SSF48452">
    <property type="entry name" value="TPR-like"/>
    <property type="match status" value="1"/>
</dbReference>
<dbReference type="InterPro" id="IPR006860">
    <property type="entry name" value="FecR"/>
</dbReference>
<protein>
    <submittedName>
        <fullName evidence="5">Vault protein inter-alpha-trypsin</fullName>
    </submittedName>
</protein>
<sequence>MSEHERPDEPDDAVLDANIERLLSHAQRRPEVPSEARARMLAGLREAVRDTADERPGEAAGLRAVPERRRPGRAKARRRLGAATLVVALAAAVLLAWVLGLGGRLLERDGAAQLASYDHHELGAREVTLADGSRALLRSGTELEELGPRHLRLVAGEVLLDVREAAAPLLVETPQGRALVLGTRVLLRSDAGQTLAAVFRGQATVESSTGAASSLLLRAGEQALLRSELAPERIAGRRLSFEIDWARELLAPDAELGPVRRGNLVARVPRWTGQVQASPEWPLPMRELNVDVHVEDGHVRATIDQTFFNHLERDLEGVYQFPLPPEAAISRLAMYVDGQRMEAGVVSRDRGRDIYEQIVHRRRDPALLEWMQGNLFQVRIFPLPGRTEKRVLLSYTAALDELYGRGQLRVPIPELDLPVARVNYRVRVVGGAGRELSSQHHAFEVHDEGPDLIAEFRALDHRVGADIVATLAGEGPGLAPPQVEHHRFAHADGRRHVGLRLRPELGAELGQATAAPARDWVILFDSSASRGPAELEAQRRFLLALLDHLDDGDRVGVLGFDSRVQWASSELELLAGLDREALELWLSRRAKVGLGATDLGAALDAGIERLTTAAAPVGDGRERVATVLYLGDGLGQDLQPGPELADPGAYVDALSQQLRAAEVEFVGVSFGPRYDAPALARLAAAGDGLHLHLAEGEPISWRALELLTTLATTRVLDLEATLVDAQGRAIAQPRTHADARSLAEGETLEVLAELGADDPDPVAVELRGRADGQDWHQRIELPHAADEAGWIPRAWARAHVGALSSASVEQHAAEITKLGLEHFLVTPTTSLLVLESEKMYRDFDVHRPPADGWAHYPAPDRIEVVREGVRTEAGHGQYVVREPVPMLVDYSNNGLSAGWGNLRTRGPGPSSALARPGAFGLGGLGLRGTGRGGGGTGFGFGVGGEGTTGLGEAGRIGEGSRAGFGARGRSSRRASLTQEETSRSFGGFVSRELGPVQWSGGLNRQQATAGDLGDTLASDARFASTIVTGAFAPGHGGGGFVGAQPWPQARHNSSDSGLDDLGELAPALFEEPFDLAREQLLLTGLDGTRGSVSEAAAELIRAARAAQADARYELPEGGTLDIDAEGRFAVVSERWGFLDEHVIYDGEQLRADYPELGLSVARAVGPTSPALLSEWVPWMVPRADHLAHFYDVTRSGPRTLELVATAAASEAQPEQPRARLEVELDSEHRVVALRAHVGQRLSSVTEFRWTDEGVTLLGGQHERKLARVGPARAVEPLAAPQLTKVSLPLPSPADLELALDAHSPGDEAWLRLQHQRLAGFAALADHREQLAVLEQIHAHTGRVVPGELVLAGAALRFAQTKRGAAILAGVEGPIASYLRATLGAQMIKSQALAKLGRDDALRRTPVGFMASYRTLLREAERGPEESTLRSLQTFLRDYRHPTYAYIATLQIANRWWSKYARKSAAWLSLAEQDNRFEYVALHQAGLALYQHGRNEEAAEIFERSFRAARADETMPIVDSTVQYAMTQARGEAGWQLAWTRLRERVAASGDPLLAMRFLAAAQQLGQVDEAQRIIGGLDPSTLDPELALALFDALLGHGRMSEAGSVLRSLLAREGLDDAPALLLRASLFAEQQGRLDEAAATLEQAMVAVLEREGMGLGELRQGFARLFDLRARLARPLAAPAADRAAALEAALSVADRWRLEDPDNPEIDRLCAQLLWSLGHDDEAWRHLSSTLDRHPAEGQALAWVADALERGADLERADRVWARAIAVEATNPLHRLRRAQNLLATGHEREAASLLAEIESGEWQPRFVQTVAQARRLAKTLDRDYMLNE</sequence>
<dbReference type="Gene3D" id="1.25.40.10">
    <property type="entry name" value="Tetratricopeptide repeat domain"/>
    <property type="match status" value="1"/>
</dbReference>
<feature type="compositionally biased region" description="Basic and acidic residues" evidence="1">
    <location>
        <begin position="48"/>
        <end position="57"/>
    </location>
</feature>
<keyword evidence="2" id="KW-0472">Membrane</keyword>
<dbReference type="InterPro" id="IPR036465">
    <property type="entry name" value="vWFA_dom_sf"/>
</dbReference>
<feature type="domain" description="VIT" evidence="4">
    <location>
        <begin position="269"/>
        <end position="397"/>
    </location>
</feature>
<dbReference type="InterPro" id="IPR013694">
    <property type="entry name" value="VIT"/>
</dbReference>
<dbReference type="SUPFAM" id="SSF53300">
    <property type="entry name" value="vWA-like"/>
    <property type="match status" value="1"/>
</dbReference>
<dbReference type="EMBL" id="PVNK01000149">
    <property type="protein sequence ID" value="PRP97690.1"/>
    <property type="molecule type" value="Genomic_DNA"/>
</dbReference>
<dbReference type="InterPro" id="IPR002035">
    <property type="entry name" value="VWF_A"/>
</dbReference>
<keyword evidence="6" id="KW-1185">Reference proteome</keyword>
<evidence type="ECO:0000313" key="6">
    <source>
        <dbReference type="Proteomes" id="UP000237968"/>
    </source>
</evidence>
<feature type="transmembrane region" description="Helical" evidence="2">
    <location>
        <begin position="80"/>
        <end position="99"/>
    </location>
</feature>
<keyword evidence="2" id="KW-0812">Transmembrane</keyword>
<dbReference type="Gene3D" id="3.40.50.410">
    <property type="entry name" value="von Willebrand factor, type A domain"/>
    <property type="match status" value="1"/>
</dbReference>
<evidence type="ECO:0000259" key="4">
    <source>
        <dbReference type="PROSITE" id="PS51468"/>
    </source>
</evidence>
<dbReference type="PROSITE" id="PS50234">
    <property type="entry name" value="VWFA"/>
    <property type="match status" value="1"/>
</dbReference>
<feature type="compositionally biased region" description="Gly residues" evidence="1">
    <location>
        <begin position="950"/>
        <end position="966"/>
    </location>
</feature>
<name>A0A2S9XY67_9BACT</name>
<dbReference type="Proteomes" id="UP000237968">
    <property type="component" value="Unassembled WGS sequence"/>
</dbReference>
<dbReference type="Pfam" id="PF04773">
    <property type="entry name" value="FecR"/>
    <property type="match status" value="1"/>
</dbReference>
<dbReference type="RefSeq" id="WP_146155756.1">
    <property type="nucleotide sequence ID" value="NZ_PVNK01000149.1"/>
</dbReference>
<dbReference type="Gene3D" id="2.60.120.1440">
    <property type="match status" value="1"/>
</dbReference>
<organism evidence="5 6">
    <name type="scientific">Enhygromyxa salina</name>
    <dbReference type="NCBI Taxonomy" id="215803"/>
    <lineage>
        <taxon>Bacteria</taxon>
        <taxon>Pseudomonadati</taxon>
        <taxon>Myxococcota</taxon>
        <taxon>Polyangia</taxon>
        <taxon>Nannocystales</taxon>
        <taxon>Nannocystaceae</taxon>
        <taxon>Enhygromyxa</taxon>
    </lineage>
</organism>
<comment type="caution">
    <text evidence="5">The sequence shown here is derived from an EMBL/GenBank/DDBJ whole genome shotgun (WGS) entry which is preliminary data.</text>
</comment>
<dbReference type="Pfam" id="PF08487">
    <property type="entry name" value="VIT"/>
    <property type="match status" value="1"/>
</dbReference>
<accession>A0A2S9XY67</accession>